<sequence>MAEYNRASAGAGAAREDSYVSTRGQSQDAIGGGSKYGELAPKKKPLISKDHGRAFFDSADWALCKQGAGVQKSTVAVESLSPKLKRTPHPKLPPRMPACTSGGDCDVIETGPAWLRLLLVT</sequence>
<reference evidence="4" key="1">
    <citation type="submission" date="2021-01" db="UniProtKB">
        <authorList>
            <consortium name="EnsemblPlants"/>
        </authorList>
    </citation>
    <scope>IDENTIFICATION</scope>
</reference>
<comment type="similarity">
    <text evidence="1 2">Belongs to the endosulfine family.</text>
</comment>
<feature type="compositionally biased region" description="Polar residues" evidence="3">
    <location>
        <begin position="19"/>
        <end position="28"/>
    </location>
</feature>
<feature type="region of interest" description="Disordered" evidence="3">
    <location>
        <begin position="1"/>
        <end position="43"/>
    </location>
</feature>
<organism evidence="4 5">
    <name type="scientific">Kalanchoe fedtschenkoi</name>
    <name type="common">Lavender scallops</name>
    <name type="synonym">South American air plant</name>
    <dbReference type="NCBI Taxonomy" id="63787"/>
    <lineage>
        <taxon>Eukaryota</taxon>
        <taxon>Viridiplantae</taxon>
        <taxon>Streptophyta</taxon>
        <taxon>Embryophyta</taxon>
        <taxon>Tracheophyta</taxon>
        <taxon>Spermatophyta</taxon>
        <taxon>Magnoliopsida</taxon>
        <taxon>eudicotyledons</taxon>
        <taxon>Gunneridae</taxon>
        <taxon>Pentapetalae</taxon>
        <taxon>Saxifragales</taxon>
        <taxon>Crassulaceae</taxon>
        <taxon>Kalanchoe</taxon>
    </lineage>
</organism>
<evidence type="ECO:0000313" key="4">
    <source>
        <dbReference type="EnsemblPlants" id="Kaladp0018s0265.1.v1.1"/>
    </source>
</evidence>
<evidence type="ECO:0000313" key="5">
    <source>
        <dbReference type="Proteomes" id="UP000594263"/>
    </source>
</evidence>
<dbReference type="EnsemblPlants" id="Kaladp0018s0265.1.v1.1">
    <property type="protein sequence ID" value="Kaladp0018s0265.1.v1.1"/>
    <property type="gene ID" value="Kaladp0018s0265.v1.1"/>
</dbReference>
<dbReference type="PANTHER" id="PTHR34804:SF5">
    <property type="entry name" value="CAMP-REGULATED PHOSPHOPROTEIN 19-RELATED PROTEIN"/>
    <property type="match status" value="1"/>
</dbReference>
<dbReference type="Pfam" id="PF04667">
    <property type="entry name" value="Endosulfine"/>
    <property type="match status" value="1"/>
</dbReference>
<evidence type="ECO:0000256" key="3">
    <source>
        <dbReference type="SAM" id="MobiDB-lite"/>
    </source>
</evidence>
<dbReference type="AlphaFoldDB" id="A0A7N0ZRJ7"/>
<dbReference type="Proteomes" id="UP000594263">
    <property type="component" value="Unplaced"/>
</dbReference>
<proteinExistence type="inferred from homology"/>
<name>A0A7N0ZRJ7_KALFE</name>
<dbReference type="PANTHER" id="PTHR34804">
    <property type="entry name" value="CAMP-REGULATED PHOSPHOPROTEIN 19-RELATED PROTEIN"/>
    <property type="match status" value="1"/>
</dbReference>
<feature type="region of interest" description="Disordered" evidence="3">
    <location>
        <begin position="77"/>
        <end position="98"/>
    </location>
</feature>
<dbReference type="InterPro" id="IPR006760">
    <property type="entry name" value="Endosulphine"/>
</dbReference>
<accession>A0A7N0ZRJ7</accession>
<evidence type="ECO:0008006" key="6">
    <source>
        <dbReference type="Google" id="ProtNLM"/>
    </source>
</evidence>
<evidence type="ECO:0000256" key="2">
    <source>
        <dbReference type="RuleBase" id="RU363120"/>
    </source>
</evidence>
<evidence type="ECO:0000256" key="1">
    <source>
        <dbReference type="ARBA" id="ARBA00010520"/>
    </source>
</evidence>
<protein>
    <recommendedName>
        <fullName evidence="6">Endosulphine</fullName>
    </recommendedName>
</protein>
<dbReference type="Gramene" id="Kaladp0018s0265.1.v1.1">
    <property type="protein sequence ID" value="Kaladp0018s0265.1.v1.1"/>
    <property type="gene ID" value="Kaladp0018s0265.v1.1"/>
</dbReference>
<keyword evidence="5" id="KW-1185">Reference proteome</keyword>